<evidence type="ECO:0000256" key="3">
    <source>
        <dbReference type="ARBA" id="ARBA00011918"/>
    </source>
</evidence>
<evidence type="ECO:0000313" key="12">
    <source>
        <dbReference type="EMBL" id="QMW03815.1"/>
    </source>
</evidence>
<keyword evidence="8" id="KW-0804">Transcription</keyword>
<accession>A0A7G5GY73</accession>
<dbReference type="SUPFAM" id="SSF46767">
    <property type="entry name" value="Methylated DNA-protein cysteine methyltransferase, C-terminal domain"/>
    <property type="match status" value="1"/>
</dbReference>
<dbReference type="Gene3D" id="1.10.10.10">
    <property type="entry name" value="Winged helix-like DNA-binding domain superfamily/Winged helix DNA-binding domain"/>
    <property type="match status" value="1"/>
</dbReference>
<evidence type="ECO:0000256" key="1">
    <source>
        <dbReference type="ARBA" id="ARBA00001286"/>
    </source>
</evidence>
<dbReference type="GO" id="GO:0003700">
    <property type="term" value="F:DNA-binding transcription factor activity"/>
    <property type="evidence" value="ECO:0007669"/>
    <property type="project" value="InterPro"/>
</dbReference>
<dbReference type="CDD" id="cd06445">
    <property type="entry name" value="ATase"/>
    <property type="match status" value="1"/>
</dbReference>
<comment type="catalytic activity">
    <reaction evidence="10">
        <text>a 6-O-methyl-2'-deoxyguanosine in DNA + L-cysteinyl-[protein] = S-methyl-L-cysteinyl-[protein] + a 2'-deoxyguanosine in DNA</text>
        <dbReference type="Rhea" id="RHEA:24000"/>
        <dbReference type="Rhea" id="RHEA-COMP:10131"/>
        <dbReference type="Rhea" id="RHEA-COMP:10132"/>
        <dbReference type="Rhea" id="RHEA-COMP:11367"/>
        <dbReference type="Rhea" id="RHEA-COMP:11368"/>
        <dbReference type="ChEBI" id="CHEBI:29950"/>
        <dbReference type="ChEBI" id="CHEBI:82612"/>
        <dbReference type="ChEBI" id="CHEBI:85445"/>
        <dbReference type="ChEBI" id="CHEBI:85448"/>
        <dbReference type="EC" id="2.1.1.63"/>
    </reaction>
</comment>
<dbReference type="InterPro" id="IPR036388">
    <property type="entry name" value="WH-like_DNA-bd_sf"/>
</dbReference>
<evidence type="ECO:0000256" key="8">
    <source>
        <dbReference type="ARBA" id="ARBA00023163"/>
    </source>
</evidence>
<evidence type="ECO:0000256" key="10">
    <source>
        <dbReference type="ARBA" id="ARBA00049348"/>
    </source>
</evidence>
<comment type="similarity">
    <text evidence="2">Belongs to the MGMT family.</text>
</comment>
<dbReference type="EC" id="2.1.1.63" evidence="3"/>
<evidence type="ECO:0000256" key="4">
    <source>
        <dbReference type="ARBA" id="ARBA00022603"/>
    </source>
</evidence>
<evidence type="ECO:0000259" key="11">
    <source>
        <dbReference type="PROSITE" id="PS01124"/>
    </source>
</evidence>
<reference evidence="12 13" key="1">
    <citation type="submission" date="2020-07" db="EMBL/GenBank/DDBJ databases">
        <title>Spirosoma foliorum sp. nov., isolated from the leaves on the Nejang mountain Korea, Republic of.</title>
        <authorList>
            <person name="Ho H."/>
            <person name="Lee Y.-J."/>
            <person name="Nurcahyanto D.-A."/>
            <person name="Kim S.-G."/>
        </authorList>
    </citation>
    <scope>NUCLEOTIDE SEQUENCE [LARGE SCALE GENOMIC DNA]</scope>
    <source>
        <strain evidence="12 13">PL0136</strain>
    </source>
</reference>
<dbReference type="GO" id="GO:0043565">
    <property type="term" value="F:sequence-specific DNA binding"/>
    <property type="evidence" value="ECO:0007669"/>
    <property type="project" value="InterPro"/>
</dbReference>
<dbReference type="InterPro" id="IPR009057">
    <property type="entry name" value="Homeodomain-like_sf"/>
</dbReference>
<dbReference type="SUPFAM" id="SSF53155">
    <property type="entry name" value="Methylated DNA-protein cysteine methyltransferase domain"/>
    <property type="match status" value="1"/>
</dbReference>
<dbReference type="Gene3D" id="1.10.10.60">
    <property type="entry name" value="Homeodomain-like"/>
    <property type="match status" value="1"/>
</dbReference>
<dbReference type="SUPFAM" id="SSF46689">
    <property type="entry name" value="Homeodomain-like"/>
    <property type="match status" value="1"/>
</dbReference>
<dbReference type="InterPro" id="IPR001497">
    <property type="entry name" value="MethylDNA_cys_MeTrfase_AS"/>
</dbReference>
<dbReference type="AlphaFoldDB" id="A0A7G5GY73"/>
<evidence type="ECO:0000256" key="2">
    <source>
        <dbReference type="ARBA" id="ARBA00008711"/>
    </source>
</evidence>
<feature type="domain" description="HTH araC/xylS-type" evidence="11">
    <location>
        <begin position="13"/>
        <end position="110"/>
    </location>
</feature>
<dbReference type="Pfam" id="PF12833">
    <property type="entry name" value="HTH_18"/>
    <property type="match status" value="1"/>
</dbReference>
<comment type="catalytic activity">
    <reaction evidence="1">
        <text>a 4-O-methyl-thymidine in DNA + L-cysteinyl-[protein] = a thymidine in DNA + S-methyl-L-cysteinyl-[protein]</text>
        <dbReference type="Rhea" id="RHEA:53428"/>
        <dbReference type="Rhea" id="RHEA-COMP:10131"/>
        <dbReference type="Rhea" id="RHEA-COMP:10132"/>
        <dbReference type="Rhea" id="RHEA-COMP:13555"/>
        <dbReference type="Rhea" id="RHEA-COMP:13556"/>
        <dbReference type="ChEBI" id="CHEBI:29950"/>
        <dbReference type="ChEBI" id="CHEBI:82612"/>
        <dbReference type="ChEBI" id="CHEBI:137386"/>
        <dbReference type="ChEBI" id="CHEBI:137387"/>
        <dbReference type="EC" id="2.1.1.63"/>
    </reaction>
</comment>
<gene>
    <name evidence="12" type="ORF">H3H32_02325</name>
</gene>
<evidence type="ECO:0000256" key="6">
    <source>
        <dbReference type="ARBA" id="ARBA00022763"/>
    </source>
</evidence>
<dbReference type="PROSITE" id="PS01124">
    <property type="entry name" value="HTH_ARAC_FAMILY_2"/>
    <property type="match status" value="1"/>
</dbReference>
<keyword evidence="7" id="KW-0805">Transcription regulation</keyword>
<dbReference type="GO" id="GO:0003908">
    <property type="term" value="F:methylated-DNA-[protein]-cysteine S-methyltransferase activity"/>
    <property type="evidence" value="ECO:0007669"/>
    <property type="project" value="UniProtKB-EC"/>
</dbReference>
<keyword evidence="9" id="KW-0234">DNA repair</keyword>
<dbReference type="KEGG" id="sfol:H3H32_02325"/>
<dbReference type="FunFam" id="1.10.10.10:FF:000214">
    <property type="entry name" value="Methylated-DNA--protein-cysteine methyltransferase"/>
    <property type="match status" value="1"/>
</dbReference>
<dbReference type="RefSeq" id="WP_182461072.1">
    <property type="nucleotide sequence ID" value="NZ_CP059732.1"/>
</dbReference>
<evidence type="ECO:0000256" key="7">
    <source>
        <dbReference type="ARBA" id="ARBA00023015"/>
    </source>
</evidence>
<dbReference type="InterPro" id="IPR018060">
    <property type="entry name" value="HTH_AraC"/>
</dbReference>
<evidence type="ECO:0000256" key="9">
    <source>
        <dbReference type="ARBA" id="ARBA00023204"/>
    </source>
</evidence>
<dbReference type="NCBIfam" id="TIGR00589">
    <property type="entry name" value="ogt"/>
    <property type="match status" value="1"/>
</dbReference>
<dbReference type="PANTHER" id="PTHR10815:SF13">
    <property type="entry name" value="METHYLATED-DNA--PROTEIN-CYSTEINE METHYLTRANSFERASE"/>
    <property type="match status" value="1"/>
</dbReference>
<dbReference type="Gene3D" id="3.30.160.70">
    <property type="entry name" value="Methylated DNA-protein cysteine methyltransferase domain"/>
    <property type="match status" value="1"/>
</dbReference>
<dbReference type="Proteomes" id="UP000515369">
    <property type="component" value="Chromosome"/>
</dbReference>
<sequence length="284" mass="30838">MTTASTYTYQQIASAIEHLTTHFREQPSLGELAEKANLSEFHFQRLFTEWAGVSPKKFSQYLTLEHAKNQLRKGAPLSDAAHGAGLSGTGRLHDLFVTIEGVTPGQFKQAGAGLVLQYGVFDSPFGHYVLGSINGKIALLHFLNEGDDPEAILTAAWPEVTLRQDSANVQALANQIFPSNDAEALTHPLPVLLRGSAFQLKVWEALLKIPEGRLASYDQIAEAIGQPTASRAVGTAIGSNPVGYLIPCHRVIKKTGLFGGYRWGTDRKQAMLGWEAARTELSVS</sequence>
<proteinExistence type="inferred from homology"/>
<dbReference type="GO" id="GO:0032259">
    <property type="term" value="P:methylation"/>
    <property type="evidence" value="ECO:0007669"/>
    <property type="project" value="UniProtKB-KW"/>
</dbReference>
<evidence type="ECO:0000256" key="5">
    <source>
        <dbReference type="ARBA" id="ARBA00022679"/>
    </source>
</evidence>
<keyword evidence="5 12" id="KW-0808">Transferase</keyword>
<keyword evidence="4 12" id="KW-0489">Methyltransferase</keyword>
<dbReference type="InterPro" id="IPR014048">
    <property type="entry name" value="MethylDNA_cys_MeTrfase_DNA-bd"/>
</dbReference>
<dbReference type="PROSITE" id="PS00374">
    <property type="entry name" value="MGMT"/>
    <property type="match status" value="1"/>
</dbReference>
<dbReference type="EMBL" id="CP059732">
    <property type="protein sequence ID" value="QMW03815.1"/>
    <property type="molecule type" value="Genomic_DNA"/>
</dbReference>
<dbReference type="SMART" id="SM00342">
    <property type="entry name" value="HTH_ARAC"/>
    <property type="match status" value="1"/>
</dbReference>
<evidence type="ECO:0000313" key="13">
    <source>
        <dbReference type="Proteomes" id="UP000515369"/>
    </source>
</evidence>
<name>A0A7G5GY73_9BACT</name>
<dbReference type="GO" id="GO:0006281">
    <property type="term" value="P:DNA repair"/>
    <property type="evidence" value="ECO:0007669"/>
    <property type="project" value="UniProtKB-KW"/>
</dbReference>
<keyword evidence="6" id="KW-0227">DNA damage</keyword>
<keyword evidence="13" id="KW-1185">Reference proteome</keyword>
<dbReference type="PANTHER" id="PTHR10815">
    <property type="entry name" value="METHYLATED-DNA--PROTEIN-CYSTEINE METHYLTRANSFERASE"/>
    <property type="match status" value="1"/>
</dbReference>
<organism evidence="12 13">
    <name type="scientific">Spirosoma foliorum</name>
    <dbReference type="NCBI Taxonomy" id="2710596"/>
    <lineage>
        <taxon>Bacteria</taxon>
        <taxon>Pseudomonadati</taxon>
        <taxon>Bacteroidota</taxon>
        <taxon>Cytophagia</taxon>
        <taxon>Cytophagales</taxon>
        <taxon>Cytophagaceae</taxon>
        <taxon>Spirosoma</taxon>
    </lineage>
</organism>
<protein>
    <recommendedName>
        <fullName evidence="3">methylated-DNA--[protein]-cysteine S-methyltransferase</fullName>
        <ecNumber evidence="3">2.1.1.63</ecNumber>
    </recommendedName>
</protein>
<dbReference type="InterPro" id="IPR036631">
    <property type="entry name" value="MGMT_N_sf"/>
</dbReference>
<dbReference type="InterPro" id="IPR036217">
    <property type="entry name" value="MethylDNA_cys_MeTrfase_DNAb"/>
</dbReference>
<dbReference type="Pfam" id="PF01035">
    <property type="entry name" value="DNA_binding_1"/>
    <property type="match status" value="1"/>
</dbReference>